<keyword evidence="1" id="KW-0472">Membrane</keyword>
<evidence type="ECO:0000256" key="1">
    <source>
        <dbReference type="SAM" id="Phobius"/>
    </source>
</evidence>
<accession>A0AAD6Y1X5</accession>
<feature type="transmembrane region" description="Helical" evidence="1">
    <location>
        <begin position="31"/>
        <end position="54"/>
    </location>
</feature>
<dbReference type="EMBL" id="JARJCW010000115">
    <property type="protein sequence ID" value="KAJ7192782.1"/>
    <property type="molecule type" value="Genomic_DNA"/>
</dbReference>
<keyword evidence="1" id="KW-0812">Transmembrane</keyword>
<keyword evidence="3" id="KW-1185">Reference proteome</keyword>
<feature type="non-terminal residue" evidence="2">
    <location>
        <position position="115"/>
    </location>
</feature>
<dbReference type="Proteomes" id="UP001219525">
    <property type="component" value="Unassembled WGS sequence"/>
</dbReference>
<organism evidence="2 3">
    <name type="scientific">Mycena pura</name>
    <dbReference type="NCBI Taxonomy" id="153505"/>
    <lineage>
        <taxon>Eukaryota</taxon>
        <taxon>Fungi</taxon>
        <taxon>Dikarya</taxon>
        <taxon>Basidiomycota</taxon>
        <taxon>Agaricomycotina</taxon>
        <taxon>Agaricomycetes</taxon>
        <taxon>Agaricomycetidae</taxon>
        <taxon>Agaricales</taxon>
        <taxon>Marasmiineae</taxon>
        <taxon>Mycenaceae</taxon>
        <taxon>Mycena</taxon>
    </lineage>
</organism>
<reference evidence="2" key="1">
    <citation type="submission" date="2023-03" db="EMBL/GenBank/DDBJ databases">
        <title>Massive genome expansion in bonnet fungi (Mycena s.s.) driven by repeated elements and novel gene families across ecological guilds.</title>
        <authorList>
            <consortium name="Lawrence Berkeley National Laboratory"/>
            <person name="Harder C.B."/>
            <person name="Miyauchi S."/>
            <person name="Viragh M."/>
            <person name="Kuo A."/>
            <person name="Thoen E."/>
            <person name="Andreopoulos B."/>
            <person name="Lu D."/>
            <person name="Skrede I."/>
            <person name="Drula E."/>
            <person name="Henrissat B."/>
            <person name="Morin E."/>
            <person name="Kohler A."/>
            <person name="Barry K."/>
            <person name="LaButti K."/>
            <person name="Morin E."/>
            <person name="Salamov A."/>
            <person name="Lipzen A."/>
            <person name="Mereny Z."/>
            <person name="Hegedus B."/>
            <person name="Baldrian P."/>
            <person name="Stursova M."/>
            <person name="Weitz H."/>
            <person name="Taylor A."/>
            <person name="Grigoriev I.V."/>
            <person name="Nagy L.G."/>
            <person name="Martin F."/>
            <person name="Kauserud H."/>
        </authorList>
    </citation>
    <scope>NUCLEOTIDE SEQUENCE</scope>
    <source>
        <strain evidence="2">9144</strain>
    </source>
</reference>
<dbReference type="AlphaFoldDB" id="A0AAD6Y1X5"/>
<sequence length="115" mass="12600">MGFGGGKGAYCIMMAFYVQVIWKRGLARNRLIASATIALFLLCSAHCILVIAVATADSLGFRQLAIELLDDEIPPQSPLTDLSVAAHTAYVTANIPADSIFIYRCYAIWNFQKKI</sequence>
<evidence type="ECO:0000313" key="2">
    <source>
        <dbReference type="EMBL" id="KAJ7192782.1"/>
    </source>
</evidence>
<gene>
    <name evidence="2" type="ORF">GGX14DRAFT_546422</name>
</gene>
<proteinExistence type="predicted"/>
<keyword evidence="1" id="KW-1133">Transmembrane helix</keyword>
<comment type="caution">
    <text evidence="2">The sequence shown here is derived from an EMBL/GenBank/DDBJ whole genome shotgun (WGS) entry which is preliminary data.</text>
</comment>
<protein>
    <submittedName>
        <fullName evidence="2">Uncharacterized protein</fullName>
    </submittedName>
</protein>
<evidence type="ECO:0000313" key="3">
    <source>
        <dbReference type="Proteomes" id="UP001219525"/>
    </source>
</evidence>
<name>A0AAD6Y1X5_9AGAR</name>